<keyword evidence="3" id="KW-1185">Reference proteome</keyword>
<feature type="chain" id="PRO_5037139921" evidence="1">
    <location>
        <begin position="29"/>
        <end position="288"/>
    </location>
</feature>
<evidence type="ECO:0000313" key="3">
    <source>
        <dbReference type="Proteomes" id="UP000654123"/>
    </source>
</evidence>
<keyword evidence="1" id="KW-0732">Signal</keyword>
<dbReference type="Proteomes" id="UP000654123">
    <property type="component" value="Unassembled WGS sequence"/>
</dbReference>
<proteinExistence type="predicted"/>
<accession>A0A918AUN6</accession>
<evidence type="ECO:0000256" key="1">
    <source>
        <dbReference type="SAM" id="SignalP"/>
    </source>
</evidence>
<dbReference type="RefSeq" id="WP_189529239.1">
    <property type="nucleotide sequence ID" value="NZ_BMSV01000001.1"/>
</dbReference>
<sequence>MSSGHGVRRGAAVTTALALSLVSVPAAAGALPSEGHRAVPTPCTDATQPVRPAQGFEGLYELFYNVDQDCATLTNISARTDARNGRVLLLTGQGEIMKPIRWADMSELHWIRQTTARAAEQALAEQGDTGSVVILPDESVSYSPADARYYNIRVADAHVTQAAKVSESLAAQAAVDAFKNSSAEGRSGLTNTIATCAIAAKQTWREVEQNPSNAGLSDVLTRMTQHPECKNAYAAIDAVKRVSMTIPKGEQSWRQKMKNFADQFDDVWSKSILDDAKKAGRIFIRAVP</sequence>
<gene>
    <name evidence="2" type="ORF">GCM10010249_01280</name>
</gene>
<dbReference type="EMBL" id="BMSV01000001">
    <property type="protein sequence ID" value="GGP87726.1"/>
    <property type="molecule type" value="Genomic_DNA"/>
</dbReference>
<comment type="caution">
    <text evidence="2">The sequence shown here is derived from an EMBL/GenBank/DDBJ whole genome shotgun (WGS) entry which is preliminary data.</text>
</comment>
<evidence type="ECO:0000313" key="2">
    <source>
        <dbReference type="EMBL" id="GGP87726.1"/>
    </source>
</evidence>
<protein>
    <submittedName>
        <fullName evidence="2">Uncharacterized protein</fullName>
    </submittedName>
</protein>
<feature type="signal peptide" evidence="1">
    <location>
        <begin position="1"/>
        <end position="28"/>
    </location>
</feature>
<name>A0A918AUN6_9ACTN</name>
<reference evidence="2" key="1">
    <citation type="journal article" date="2014" name="Int. J. Syst. Evol. Microbiol.">
        <title>Complete genome sequence of Corynebacterium casei LMG S-19264T (=DSM 44701T), isolated from a smear-ripened cheese.</title>
        <authorList>
            <consortium name="US DOE Joint Genome Institute (JGI-PGF)"/>
            <person name="Walter F."/>
            <person name="Albersmeier A."/>
            <person name="Kalinowski J."/>
            <person name="Ruckert C."/>
        </authorList>
    </citation>
    <scope>NUCLEOTIDE SEQUENCE</scope>
    <source>
        <strain evidence="2">JCM 4335</strain>
    </source>
</reference>
<reference evidence="2" key="2">
    <citation type="submission" date="2020-09" db="EMBL/GenBank/DDBJ databases">
        <authorList>
            <person name="Sun Q."/>
            <person name="Ohkuma M."/>
        </authorList>
    </citation>
    <scope>NUCLEOTIDE SEQUENCE</scope>
    <source>
        <strain evidence="2">JCM 4335</strain>
    </source>
</reference>
<organism evidence="2 3">
    <name type="scientific">Streptomyces roseolilacinus</name>
    <dbReference type="NCBI Taxonomy" id="66904"/>
    <lineage>
        <taxon>Bacteria</taxon>
        <taxon>Bacillati</taxon>
        <taxon>Actinomycetota</taxon>
        <taxon>Actinomycetes</taxon>
        <taxon>Kitasatosporales</taxon>
        <taxon>Streptomycetaceae</taxon>
        <taxon>Streptomyces</taxon>
    </lineage>
</organism>
<dbReference type="AlphaFoldDB" id="A0A918AUN6"/>